<dbReference type="AlphaFoldDB" id="A0A2R6W4S3"/>
<protein>
    <submittedName>
        <fullName evidence="1">Uncharacterized protein</fullName>
    </submittedName>
</protein>
<dbReference type="Gramene" id="Mp1g14690.1">
    <property type="protein sequence ID" value="Mp1g14690.1.cds1"/>
    <property type="gene ID" value="Mp1g14690"/>
</dbReference>
<organism evidence="1 2">
    <name type="scientific">Marchantia polymorpha</name>
    <name type="common">Common liverwort</name>
    <name type="synonym">Marchantia aquatica</name>
    <dbReference type="NCBI Taxonomy" id="3197"/>
    <lineage>
        <taxon>Eukaryota</taxon>
        <taxon>Viridiplantae</taxon>
        <taxon>Streptophyta</taxon>
        <taxon>Embryophyta</taxon>
        <taxon>Marchantiophyta</taxon>
        <taxon>Marchantiopsida</taxon>
        <taxon>Marchantiidae</taxon>
        <taxon>Marchantiales</taxon>
        <taxon>Marchantiaceae</taxon>
        <taxon>Marchantia</taxon>
    </lineage>
</organism>
<evidence type="ECO:0000313" key="2">
    <source>
        <dbReference type="Proteomes" id="UP000244005"/>
    </source>
</evidence>
<dbReference type="EMBL" id="KZ772823">
    <property type="protein sequence ID" value="PTQ28854.1"/>
    <property type="molecule type" value="Genomic_DNA"/>
</dbReference>
<reference evidence="2" key="1">
    <citation type="journal article" date="2017" name="Cell">
        <title>Insights into land plant evolution garnered from the Marchantia polymorpha genome.</title>
        <authorList>
            <person name="Bowman J.L."/>
            <person name="Kohchi T."/>
            <person name="Yamato K.T."/>
            <person name="Jenkins J."/>
            <person name="Shu S."/>
            <person name="Ishizaki K."/>
            <person name="Yamaoka S."/>
            <person name="Nishihama R."/>
            <person name="Nakamura Y."/>
            <person name="Berger F."/>
            <person name="Adam C."/>
            <person name="Aki S.S."/>
            <person name="Althoff F."/>
            <person name="Araki T."/>
            <person name="Arteaga-Vazquez M.A."/>
            <person name="Balasubrmanian S."/>
            <person name="Barry K."/>
            <person name="Bauer D."/>
            <person name="Boehm C.R."/>
            <person name="Briginshaw L."/>
            <person name="Caballero-Perez J."/>
            <person name="Catarino B."/>
            <person name="Chen F."/>
            <person name="Chiyoda S."/>
            <person name="Chovatia M."/>
            <person name="Davies K.M."/>
            <person name="Delmans M."/>
            <person name="Demura T."/>
            <person name="Dierschke T."/>
            <person name="Dolan L."/>
            <person name="Dorantes-Acosta A.E."/>
            <person name="Eklund D.M."/>
            <person name="Florent S.N."/>
            <person name="Flores-Sandoval E."/>
            <person name="Fujiyama A."/>
            <person name="Fukuzawa H."/>
            <person name="Galik B."/>
            <person name="Grimanelli D."/>
            <person name="Grimwood J."/>
            <person name="Grossniklaus U."/>
            <person name="Hamada T."/>
            <person name="Haseloff J."/>
            <person name="Hetherington A.J."/>
            <person name="Higo A."/>
            <person name="Hirakawa Y."/>
            <person name="Hundley H.N."/>
            <person name="Ikeda Y."/>
            <person name="Inoue K."/>
            <person name="Inoue S.I."/>
            <person name="Ishida S."/>
            <person name="Jia Q."/>
            <person name="Kakita M."/>
            <person name="Kanazawa T."/>
            <person name="Kawai Y."/>
            <person name="Kawashima T."/>
            <person name="Kennedy M."/>
            <person name="Kinose K."/>
            <person name="Kinoshita T."/>
            <person name="Kohara Y."/>
            <person name="Koide E."/>
            <person name="Komatsu K."/>
            <person name="Kopischke S."/>
            <person name="Kubo M."/>
            <person name="Kyozuka J."/>
            <person name="Lagercrantz U."/>
            <person name="Lin S.S."/>
            <person name="Lindquist E."/>
            <person name="Lipzen A.M."/>
            <person name="Lu C.W."/>
            <person name="De Luna E."/>
            <person name="Martienssen R.A."/>
            <person name="Minamino N."/>
            <person name="Mizutani M."/>
            <person name="Mizutani M."/>
            <person name="Mochizuki N."/>
            <person name="Monte I."/>
            <person name="Mosher R."/>
            <person name="Nagasaki H."/>
            <person name="Nakagami H."/>
            <person name="Naramoto S."/>
            <person name="Nishitani K."/>
            <person name="Ohtani M."/>
            <person name="Okamoto T."/>
            <person name="Okumura M."/>
            <person name="Phillips J."/>
            <person name="Pollak B."/>
            <person name="Reinders A."/>
            <person name="Rovekamp M."/>
            <person name="Sano R."/>
            <person name="Sawa S."/>
            <person name="Schmid M.W."/>
            <person name="Shirakawa M."/>
            <person name="Solano R."/>
            <person name="Spunde A."/>
            <person name="Suetsugu N."/>
            <person name="Sugano S."/>
            <person name="Sugiyama A."/>
            <person name="Sun R."/>
            <person name="Suzuki Y."/>
            <person name="Takenaka M."/>
            <person name="Takezawa D."/>
            <person name="Tomogane H."/>
            <person name="Tsuzuki M."/>
            <person name="Ueda T."/>
            <person name="Umeda M."/>
            <person name="Ward J.M."/>
            <person name="Watanabe Y."/>
            <person name="Yazaki K."/>
            <person name="Yokoyama R."/>
            <person name="Yoshitake Y."/>
            <person name="Yotsui I."/>
            <person name="Zachgo S."/>
            <person name="Schmutz J."/>
        </authorList>
    </citation>
    <scope>NUCLEOTIDE SEQUENCE [LARGE SCALE GENOMIC DNA]</scope>
    <source>
        <strain evidence="2">Tak-1</strain>
    </source>
</reference>
<proteinExistence type="predicted"/>
<accession>A0A2R6W4S3</accession>
<gene>
    <name evidence="1" type="ORF">MARPO_0153s0021</name>
</gene>
<name>A0A2R6W4S3_MARPO</name>
<keyword evidence="2" id="KW-1185">Reference proteome</keyword>
<dbReference type="Proteomes" id="UP000244005">
    <property type="component" value="Unassembled WGS sequence"/>
</dbReference>
<evidence type="ECO:0000313" key="1">
    <source>
        <dbReference type="EMBL" id="PTQ28854.1"/>
    </source>
</evidence>
<sequence>MASSSTAFWAAYNAVTSCCAARGSRGPYHRHCGCALHFLPHELHSPQNDCVSMPRNGMFRTLALQSTTEKRSSSGHCTGSPLVQNFESCSDACLCEEGVMSIGMIQKGLQATSATRHVNCSGE</sequence>